<evidence type="ECO:0000313" key="16">
    <source>
        <dbReference type="EMBL" id="RPB11980.1"/>
    </source>
</evidence>
<comment type="subcellular location">
    <subcellularLocation>
        <location evidence="2">Cell membrane</location>
        <topology evidence="2">Multi-pass membrane protein</topology>
    </subcellularLocation>
</comment>
<dbReference type="Proteomes" id="UP000277580">
    <property type="component" value="Unassembled WGS sequence"/>
</dbReference>
<dbReference type="GO" id="GO:0046340">
    <property type="term" value="P:diacylglycerol catabolic process"/>
    <property type="evidence" value="ECO:0007669"/>
    <property type="project" value="TreeGrafter"/>
</dbReference>
<dbReference type="EMBL" id="ML119132">
    <property type="protein sequence ID" value="RPB11980.1"/>
    <property type="molecule type" value="Genomic_DNA"/>
</dbReference>
<reference evidence="16 17" key="1">
    <citation type="journal article" date="2018" name="Nat. Ecol. Evol.">
        <title>Pezizomycetes genomes reveal the molecular basis of ectomycorrhizal truffle lifestyle.</title>
        <authorList>
            <person name="Murat C."/>
            <person name="Payen T."/>
            <person name="Noel B."/>
            <person name="Kuo A."/>
            <person name="Morin E."/>
            <person name="Chen J."/>
            <person name="Kohler A."/>
            <person name="Krizsan K."/>
            <person name="Balestrini R."/>
            <person name="Da Silva C."/>
            <person name="Montanini B."/>
            <person name="Hainaut M."/>
            <person name="Levati E."/>
            <person name="Barry K.W."/>
            <person name="Belfiori B."/>
            <person name="Cichocki N."/>
            <person name="Clum A."/>
            <person name="Dockter R.B."/>
            <person name="Fauchery L."/>
            <person name="Guy J."/>
            <person name="Iotti M."/>
            <person name="Le Tacon F."/>
            <person name="Lindquist E.A."/>
            <person name="Lipzen A."/>
            <person name="Malagnac F."/>
            <person name="Mello A."/>
            <person name="Molinier V."/>
            <person name="Miyauchi S."/>
            <person name="Poulain J."/>
            <person name="Riccioni C."/>
            <person name="Rubini A."/>
            <person name="Sitrit Y."/>
            <person name="Splivallo R."/>
            <person name="Traeger S."/>
            <person name="Wang M."/>
            <person name="Zifcakova L."/>
            <person name="Wipf D."/>
            <person name="Zambonelli A."/>
            <person name="Paolocci F."/>
            <person name="Nowrousian M."/>
            <person name="Ottonello S."/>
            <person name="Baldrian P."/>
            <person name="Spatafora J.W."/>
            <person name="Henrissat B."/>
            <person name="Nagy L.G."/>
            <person name="Aury J.M."/>
            <person name="Wincker P."/>
            <person name="Grigoriev I.V."/>
            <person name="Bonfante P."/>
            <person name="Martin F.M."/>
        </authorList>
    </citation>
    <scope>NUCLEOTIDE SEQUENCE [LARGE SCALE GENOMIC DNA]</scope>
    <source>
        <strain evidence="16 17">CCBAS932</strain>
    </source>
</reference>
<evidence type="ECO:0000256" key="1">
    <source>
        <dbReference type="ARBA" id="ARBA00001913"/>
    </source>
</evidence>
<evidence type="ECO:0000256" key="12">
    <source>
        <dbReference type="ARBA" id="ARBA00023136"/>
    </source>
</evidence>
<dbReference type="PANTHER" id="PTHR45792">
    <property type="entry name" value="DIACYLGLYCEROL LIPASE HOMOLOG-RELATED"/>
    <property type="match status" value="1"/>
</dbReference>
<evidence type="ECO:0000259" key="15">
    <source>
        <dbReference type="Pfam" id="PF01764"/>
    </source>
</evidence>
<keyword evidence="17" id="KW-1185">Reference proteome</keyword>
<protein>
    <recommendedName>
        <fullName evidence="14">sn-1-specific diacylglycerol lipase</fullName>
        <ecNumber evidence="14">3.1.1.116</ecNumber>
    </recommendedName>
</protein>
<comment type="cofactor">
    <cofactor evidence="1">
        <name>Ca(2+)</name>
        <dbReference type="ChEBI" id="CHEBI:29108"/>
    </cofactor>
</comment>
<keyword evidence="9" id="KW-0442">Lipid degradation</keyword>
<proteinExistence type="predicted"/>
<dbReference type="InParanoid" id="A0A3N4KN99"/>
<evidence type="ECO:0000256" key="4">
    <source>
        <dbReference type="ARBA" id="ARBA00022553"/>
    </source>
</evidence>
<dbReference type="GO" id="GO:0016298">
    <property type="term" value="F:lipase activity"/>
    <property type="evidence" value="ECO:0007669"/>
    <property type="project" value="TreeGrafter"/>
</dbReference>
<dbReference type="GO" id="GO:0046872">
    <property type="term" value="F:metal ion binding"/>
    <property type="evidence" value="ECO:0007669"/>
    <property type="project" value="UniProtKB-KW"/>
</dbReference>
<keyword evidence="4" id="KW-0597">Phosphoprotein</keyword>
<dbReference type="AlphaFoldDB" id="A0A3N4KN99"/>
<evidence type="ECO:0000256" key="5">
    <source>
        <dbReference type="ARBA" id="ARBA00022692"/>
    </source>
</evidence>
<evidence type="ECO:0000256" key="13">
    <source>
        <dbReference type="ARBA" id="ARBA00024531"/>
    </source>
</evidence>
<name>A0A3N4KN99_9PEZI</name>
<feature type="domain" description="Fungal lipase-type" evidence="15">
    <location>
        <begin position="137"/>
        <end position="279"/>
    </location>
</feature>
<evidence type="ECO:0000256" key="7">
    <source>
        <dbReference type="ARBA" id="ARBA00022801"/>
    </source>
</evidence>
<keyword evidence="10" id="KW-1133">Transmembrane helix</keyword>
<evidence type="ECO:0000256" key="8">
    <source>
        <dbReference type="ARBA" id="ARBA00022837"/>
    </source>
</evidence>
<comment type="catalytic activity">
    <reaction evidence="13">
        <text>a 1,2-diacyl-sn-glycerol + H2O = a 2-acylglycerol + a fatty acid + H(+)</text>
        <dbReference type="Rhea" id="RHEA:33275"/>
        <dbReference type="ChEBI" id="CHEBI:15377"/>
        <dbReference type="ChEBI" id="CHEBI:15378"/>
        <dbReference type="ChEBI" id="CHEBI:17389"/>
        <dbReference type="ChEBI" id="CHEBI:17815"/>
        <dbReference type="ChEBI" id="CHEBI:28868"/>
        <dbReference type="EC" id="3.1.1.116"/>
    </reaction>
    <physiologicalReaction direction="left-to-right" evidence="13">
        <dbReference type="Rhea" id="RHEA:33276"/>
    </physiologicalReaction>
</comment>
<dbReference type="InterPro" id="IPR029058">
    <property type="entry name" value="AB_hydrolase_fold"/>
</dbReference>
<evidence type="ECO:0000256" key="10">
    <source>
        <dbReference type="ARBA" id="ARBA00022989"/>
    </source>
</evidence>
<dbReference type="CDD" id="cd00519">
    <property type="entry name" value="Lipase_3"/>
    <property type="match status" value="1"/>
</dbReference>
<keyword evidence="8" id="KW-0106">Calcium</keyword>
<keyword evidence="12" id="KW-0472">Membrane</keyword>
<dbReference type="EC" id="3.1.1.116" evidence="14"/>
<dbReference type="GO" id="GO:0005886">
    <property type="term" value="C:plasma membrane"/>
    <property type="evidence" value="ECO:0007669"/>
    <property type="project" value="UniProtKB-SubCell"/>
</dbReference>
<evidence type="ECO:0000256" key="3">
    <source>
        <dbReference type="ARBA" id="ARBA00022475"/>
    </source>
</evidence>
<evidence type="ECO:0000313" key="17">
    <source>
        <dbReference type="Proteomes" id="UP000277580"/>
    </source>
</evidence>
<dbReference type="InterPro" id="IPR052214">
    <property type="entry name" value="DAG_Lipase-Related"/>
</dbReference>
<dbReference type="SUPFAM" id="SSF53474">
    <property type="entry name" value="alpha/beta-Hydrolases"/>
    <property type="match status" value="1"/>
</dbReference>
<keyword evidence="6" id="KW-0479">Metal-binding</keyword>
<organism evidence="16 17">
    <name type="scientific">Morchella conica CCBAS932</name>
    <dbReference type="NCBI Taxonomy" id="1392247"/>
    <lineage>
        <taxon>Eukaryota</taxon>
        <taxon>Fungi</taxon>
        <taxon>Dikarya</taxon>
        <taxon>Ascomycota</taxon>
        <taxon>Pezizomycotina</taxon>
        <taxon>Pezizomycetes</taxon>
        <taxon>Pezizales</taxon>
        <taxon>Morchellaceae</taxon>
        <taxon>Morchella</taxon>
    </lineage>
</organism>
<dbReference type="PANTHER" id="PTHR45792:SF7">
    <property type="entry name" value="PUTATIVE (AFU_ORTHOLOGUE AFUA_6G02710)-RELATED"/>
    <property type="match status" value="1"/>
</dbReference>
<keyword evidence="3" id="KW-1003">Cell membrane</keyword>
<evidence type="ECO:0000256" key="6">
    <source>
        <dbReference type="ARBA" id="ARBA00022723"/>
    </source>
</evidence>
<dbReference type="InterPro" id="IPR002921">
    <property type="entry name" value="Fungal_lipase-type"/>
</dbReference>
<sequence>MAIIDTVLKTLSNVYPRTCTLAELTTIMLTVILCQLRSGPYIKPHGRAYEMGSDTLTMQLFSRFSVYATAAYCKMPASNGPKPDKEMKLAAKNSMIQSQLGLHPSKIYPYVKEINMLGMAKKLEHFVAVDDQYRRVVLTFRGTSDLHAVLKDLDALYCEATLWGEKYQVHHGMWTAALDFVKTTTTLSQIREALSANPTYALAIVGHSLGGGVAALVTILLSRYALNGGFETNAKTLEGRTIECFTIGSGACMDDSLAKRTKSMIYTLVNGYDIVPYLSLGVVADFCQMTRKVFDRPQQLIRIMRDLLLEKPPSEVLLHHLAYLREQSRFERLVPPGRVFVIVYDEKGDVEDVEEEMNVQERFGYISMRQKLRLISDHALSKGESISTKLHRFSVV</sequence>
<evidence type="ECO:0000256" key="11">
    <source>
        <dbReference type="ARBA" id="ARBA00023098"/>
    </source>
</evidence>
<evidence type="ECO:0000256" key="2">
    <source>
        <dbReference type="ARBA" id="ARBA00004651"/>
    </source>
</evidence>
<evidence type="ECO:0000256" key="14">
    <source>
        <dbReference type="ARBA" id="ARBA00026104"/>
    </source>
</evidence>
<accession>A0A3N4KN99</accession>
<dbReference type="Gene3D" id="3.40.50.1820">
    <property type="entry name" value="alpha/beta hydrolase"/>
    <property type="match status" value="1"/>
</dbReference>
<keyword evidence="7 16" id="KW-0378">Hydrolase</keyword>
<keyword evidence="11" id="KW-0443">Lipid metabolism</keyword>
<dbReference type="OrthoDB" id="426718at2759"/>
<gene>
    <name evidence="16" type="ORF">P167DRAFT_536354</name>
</gene>
<dbReference type="GO" id="GO:0019369">
    <property type="term" value="P:arachidonate metabolic process"/>
    <property type="evidence" value="ECO:0007669"/>
    <property type="project" value="TreeGrafter"/>
</dbReference>
<keyword evidence="5" id="KW-0812">Transmembrane</keyword>
<evidence type="ECO:0000256" key="9">
    <source>
        <dbReference type="ARBA" id="ARBA00022963"/>
    </source>
</evidence>
<dbReference type="Pfam" id="PF01764">
    <property type="entry name" value="Lipase_3"/>
    <property type="match status" value="1"/>
</dbReference>